<dbReference type="PANTHER" id="PTHR34220">
    <property type="entry name" value="SENSOR HISTIDINE KINASE YPDA"/>
    <property type="match status" value="1"/>
</dbReference>
<reference evidence="5 6" key="1">
    <citation type="submission" date="2020-08" db="EMBL/GenBank/DDBJ databases">
        <title>Novel species isolated from subtropical streams in China.</title>
        <authorList>
            <person name="Lu H."/>
        </authorList>
    </citation>
    <scope>NUCLEOTIDE SEQUENCE [LARGE SCALE GENOMIC DNA]</scope>
    <source>
        <strain evidence="5 6">CCTCC AB 2015119</strain>
    </source>
</reference>
<dbReference type="RefSeq" id="WP_190479356.1">
    <property type="nucleotide sequence ID" value="NZ_JACOFT010000003.1"/>
</dbReference>
<feature type="transmembrane region" description="Helical" evidence="2">
    <location>
        <begin position="89"/>
        <end position="115"/>
    </location>
</feature>
<evidence type="ECO:0000259" key="4">
    <source>
        <dbReference type="Pfam" id="PF06580"/>
    </source>
</evidence>
<feature type="transmembrane region" description="Helical" evidence="2">
    <location>
        <begin position="56"/>
        <end position="77"/>
    </location>
</feature>
<organism evidence="5 6">
    <name type="scientific">Undibacterium aquatile</name>
    <dbReference type="NCBI Taxonomy" id="1537398"/>
    <lineage>
        <taxon>Bacteria</taxon>
        <taxon>Pseudomonadati</taxon>
        <taxon>Pseudomonadota</taxon>
        <taxon>Betaproteobacteria</taxon>
        <taxon>Burkholderiales</taxon>
        <taxon>Oxalobacteraceae</taxon>
        <taxon>Undibacterium</taxon>
    </lineage>
</organism>
<keyword evidence="6" id="KW-1185">Reference proteome</keyword>
<feature type="transmembrane region" description="Helical" evidence="2">
    <location>
        <begin position="32"/>
        <end position="50"/>
    </location>
</feature>
<dbReference type="PANTHER" id="PTHR34220:SF9">
    <property type="entry name" value="SIGNAL TRANSDUCTION HISTIDINE KINASE INTERNAL REGION DOMAIN-CONTAINING PROTEIN"/>
    <property type="match status" value="1"/>
</dbReference>
<sequence length="380" mass="42249">MITPSIPKPKNSNSPDQKPCAETQLRKFLQDLPRLLLINAICTLIVTYVMRTHSPLLQSWVFSNCIGFSCYALVRIIQHLFWRTRKPQPFFFFLVCLLITPLGFVAGSTLAAAIFSYPLLSIFSMQWAYFSSFIGLTMVISLISVWSFWNKAKISELAAEAEAEKAKSSAIERQALQAQLQMLQAQIEPHMLFNTLANLQGLIALDPPRAQHMLSQLIVYLRNTLSASRAEKTTLQQEFSLIEAYLELLAIRMGKRLTYTLSLPSELREQTIPPMLLQPLVENAIKHGLEPKINGGNIHVAAENDAHFLYLTVKDTGLGLSAPHAASPETHHAGLGLGNINLRERLQALFGPSAAFTLEANQPEGAIARISIPLILHTSL</sequence>
<comment type="caution">
    <text evidence="5">The sequence shown here is derived from an EMBL/GenBank/DDBJ whole genome shotgun (WGS) entry which is preliminary data.</text>
</comment>
<feature type="transmembrane region" description="Helical" evidence="2">
    <location>
        <begin position="127"/>
        <end position="149"/>
    </location>
</feature>
<dbReference type="Pfam" id="PF06580">
    <property type="entry name" value="His_kinase"/>
    <property type="match status" value="1"/>
</dbReference>
<proteinExistence type="predicted"/>
<evidence type="ECO:0000313" key="5">
    <source>
        <dbReference type="EMBL" id="MBC3811878.1"/>
    </source>
</evidence>
<keyword evidence="5" id="KW-0418">Kinase</keyword>
<keyword evidence="1" id="KW-0175">Coiled coil</keyword>
<protein>
    <submittedName>
        <fullName evidence="5">Histidine kinase</fullName>
    </submittedName>
</protein>
<dbReference type="Pfam" id="PF02518">
    <property type="entry name" value="HATPase_c"/>
    <property type="match status" value="1"/>
</dbReference>
<feature type="domain" description="Histidine kinase/HSP90-like ATPase" evidence="3">
    <location>
        <begin position="276"/>
        <end position="374"/>
    </location>
</feature>
<keyword evidence="2" id="KW-0812">Transmembrane</keyword>
<evidence type="ECO:0000313" key="6">
    <source>
        <dbReference type="Proteomes" id="UP000637632"/>
    </source>
</evidence>
<feature type="coiled-coil region" evidence="1">
    <location>
        <begin position="154"/>
        <end position="186"/>
    </location>
</feature>
<dbReference type="GO" id="GO:0016301">
    <property type="term" value="F:kinase activity"/>
    <property type="evidence" value="ECO:0007669"/>
    <property type="project" value="UniProtKB-KW"/>
</dbReference>
<dbReference type="Gene3D" id="3.30.565.10">
    <property type="entry name" value="Histidine kinase-like ATPase, C-terminal domain"/>
    <property type="match status" value="1"/>
</dbReference>
<accession>A0ABR6XG40</accession>
<dbReference type="SUPFAM" id="SSF55874">
    <property type="entry name" value="ATPase domain of HSP90 chaperone/DNA topoisomerase II/histidine kinase"/>
    <property type="match status" value="1"/>
</dbReference>
<dbReference type="InterPro" id="IPR050640">
    <property type="entry name" value="Bact_2-comp_sensor_kinase"/>
</dbReference>
<feature type="domain" description="Signal transduction histidine kinase internal region" evidence="4">
    <location>
        <begin position="178"/>
        <end position="257"/>
    </location>
</feature>
<name>A0ABR6XG40_9BURK</name>
<evidence type="ECO:0000259" key="3">
    <source>
        <dbReference type="Pfam" id="PF02518"/>
    </source>
</evidence>
<dbReference type="EMBL" id="JACOFT010000003">
    <property type="protein sequence ID" value="MBC3811878.1"/>
    <property type="molecule type" value="Genomic_DNA"/>
</dbReference>
<dbReference type="InterPro" id="IPR010559">
    <property type="entry name" value="Sig_transdc_His_kin_internal"/>
</dbReference>
<dbReference type="Proteomes" id="UP000637632">
    <property type="component" value="Unassembled WGS sequence"/>
</dbReference>
<keyword evidence="2" id="KW-0472">Membrane</keyword>
<evidence type="ECO:0000256" key="2">
    <source>
        <dbReference type="SAM" id="Phobius"/>
    </source>
</evidence>
<gene>
    <name evidence="5" type="ORF">H8K26_10530</name>
</gene>
<dbReference type="InterPro" id="IPR036890">
    <property type="entry name" value="HATPase_C_sf"/>
</dbReference>
<keyword evidence="5" id="KW-0808">Transferase</keyword>
<evidence type="ECO:0000256" key="1">
    <source>
        <dbReference type="SAM" id="Coils"/>
    </source>
</evidence>
<dbReference type="InterPro" id="IPR003594">
    <property type="entry name" value="HATPase_dom"/>
</dbReference>
<keyword evidence="2" id="KW-1133">Transmembrane helix</keyword>